<dbReference type="AlphaFoldDB" id="A0A5C5XDV4"/>
<name>A0A5C5XDV4_9PLAN</name>
<evidence type="ECO:0000313" key="1">
    <source>
        <dbReference type="EMBL" id="TWT60829.1"/>
    </source>
</evidence>
<gene>
    <name evidence="1" type="ORF">Pan54_15560</name>
</gene>
<evidence type="ECO:0000313" key="2">
    <source>
        <dbReference type="Proteomes" id="UP000316095"/>
    </source>
</evidence>
<protein>
    <submittedName>
        <fullName evidence="1">Uncharacterized protein</fullName>
    </submittedName>
</protein>
<dbReference type="Proteomes" id="UP000316095">
    <property type="component" value="Unassembled WGS sequence"/>
</dbReference>
<accession>A0A5C5XDV4</accession>
<proteinExistence type="predicted"/>
<sequence length="98" mass="11458">MSYPAAMKRFNDLSSERKDLLQAIEKAIDKHVENLTVVRSDQAGSKILPEHQEFSKYCEGLSAQVFGIIMREHLREDWIKNSVVEKGNRVNYYNRRDD</sequence>
<keyword evidence="2" id="KW-1185">Reference proteome</keyword>
<dbReference type="EMBL" id="SJPG01000001">
    <property type="protein sequence ID" value="TWT60829.1"/>
    <property type="molecule type" value="Genomic_DNA"/>
</dbReference>
<reference evidence="1 2" key="1">
    <citation type="submission" date="2019-02" db="EMBL/GenBank/DDBJ databases">
        <title>Deep-cultivation of Planctomycetes and their phenomic and genomic characterization uncovers novel biology.</title>
        <authorList>
            <person name="Wiegand S."/>
            <person name="Jogler M."/>
            <person name="Boedeker C."/>
            <person name="Pinto D."/>
            <person name="Vollmers J."/>
            <person name="Rivas-Marin E."/>
            <person name="Kohn T."/>
            <person name="Peeters S.H."/>
            <person name="Heuer A."/>
            <person name="Rast P."/>
            <person name="Oberbeckmann S."/>
            <person name="Bunk B."/>
            <person name="Jeske O."/>
            <person name="Meyerdierks A."/>
            <person name="Storesund J.E."/>
            <person name="Kallscheuer N."/>
            <person name="Luecker S."/>
            <person name="Lage O.M."/>
            <person name="Pohl T."/>
            <person name="Merkel B.J."/>
            <person name="Hornburger P."/>
            <person name="Mueller R.-W."/>
            <person name="Bruemmer F."/>
            <person name="Labrenz M."/>
            <person name="Spormann A.M."/>
            <person name="Op Den Camp H."/>
            <person name="Overmann J."/>
            <person name="Amann R."/>
            <person name="Jetten M.S.M."/>
            <person name="Mascher T."/>
            <person name="Medema M.H."/>
            <person name="Devos D.P."/>
            <person name="Kaster A.-K."/>
            <person name="Ovreas L."/>
            <person name="Rohde M."/>
            <person name="Galperin M.Y."/>
            <person name="Jogler C."/>
        </authorList>
    </citation>
    <scope>NUCLEOTIDE SEQUENCE [LARGE SCALE GENOMIC DNA]</scope>
    <source>
        <strain evidence="1 2">Pan54</strain>
    </source>
</reference>
<dbReference type="RefSeq" id="WP_146502895.1">
    <property type="nucleotide sequence ID" value="NZ_SJPG01000001.1"/>
</dbReference>
<comment type="caution">
    <text evidence="1">The sequence shown here is derived from an EMBL/GenBank/DDBJ whole genome shotgun (WGS) entry which is preliminary data.</text>
</comment>
<organism evidence="1 2">
    <name type="scientific">Rubinisphaera italica</name>
    <dbReference type="NCBI Taxonomy" id="2527969"/>
    <lineage>
        <taxon>Bacteria</taxon>
        <taxon>Pseudomonadati</taxon>
        <taxon>Planctomycetota</taxon>
        <taxon>Planctomycetia</taxon>
        <taxon>Planctomycetales</taxon>
        <taxon>Planctomycetaceae</taxon>
        <taxon>Rubinisphaera</taxon>
    </lineage>
</organism>